<dbReference type="PANTHER" id="PTHR42916">
    <property type="entry name" value="2-SUCCINYL-5-ENOLPYRUVYL-6-HYDROXY-3-CYCLOHEXENE-1-CARBOXYLATE SYNTHASE"/>
    <property type="match status" value="1"/>
</dbReference>
<protein>
    <submittedName>
        <fullName evidence="1">Uncharacterized protein</fullName>
    </submittedName>
</protein>
<organism evidence="1">
    <name type="scientific">Vitis vinifera</name>
    <name type="common">Grape</name>
    <dbReference type="NCBI Taxonomy" id="29760"/>
    <lineage>
        <taxon>Eukaryota</taxon>
        <taxon>Viridiplantae</taxon>
        <taxon>Streptophyta</taxon>
        <taxon>Embryophyta</taxon>
        <taxon>Tracheophyta</taxon>
        <taxon>Spermatophyta</taxon>
        <taxon>Magnoliopsida</taxon>
        <taxon>eudicotyledons</taxon>
        <taxon>Gunneridae</taxon>
        <taxon>Pentapetalae</taxon>
        <taxon>rosids</taxon>
        <taxon>Vitales</taxon>
        <taxon>Vitaceae</taxon>
        <taxon>Viteae</taxon>
        <taxon>Vitis</taxon>
    </lineage>
</organism>
<evidence type="ECO:0000313" key="1">
    <source>
        <dbReference type="EMBL" id="CAN61232.1"/>
    </source>
</evidence>
<dbReference type="AlphaFoldDB" id="A5BCP7"/>
<proteinExistence type="predicted"/>
<sequence length="144" mass="16678">MDFDKSEVFCMGNYVRKDFDFELVEKERYLSIDSTCVTAYGFMNANFNEESSSMRHEAGSFYIFIPQIELDEDEGISILSATLAWSDSPLSTFEESIHSYELSLYQCFTSQYLCFEYFRDISLSGLNVILSSTACEEKYLEVDF</sequence>
<dbReference type="EMBL" id="AM454735">
    <property type="protein sequence ID" value="CAN61232.1"/>
    <property type="molecule type" value="Genomic_DNA"/>
</dbReference>
<gene>
    <name evidence="1" type="ORF">VITISV_040688</name>
</gene>
<accession>A5BCP7</accession>
<dbReference type="PANTHER" id="PTHR42916:SF1">
    <property type="entry name" value="PROTEIN PHYLLO, CHLOROPLASTIC"/>
    <property type="match status" value="1"/>
</dbReference>
<name>A5BCP7_VITVI</name>
<reference evidence="1" key="1">
    <citation type="journal article" date="2007" name="PLoS ONE">
        <title>The first genome sequence of an elite grapevine cultivar (Pinot noir Vitis vinifera L.): coping with a highly heterozygous genome.</title>
        <authorList>
            <person name="Velasco R."/>
            <person name="Zharkikh A."/>
            <person name="Troggio M."/>
            <person name="Cartwright D.A."/>
            <person name="Cestaro A."/>
            <person name="Pruss D."/>
            <person name="Pindo M."/>
            <person name="FitzGerald L.M."/>
            <person name="Vezzulli S."/>
            <person name="Reid J."/>
            <person name="Malacarne G."/>
            <person name="Iliev D."/>
            <person name="Coppola G."/>
            <person name="Wardell B."/>
            <person name="Micheletti D."/>
            <person name="Macalma T."/>
            <person name="Facci M."/>
            <person name="Mitchell J.T."/>
            <person name="Perazzolli M."/>
            <person name="Eldredge G."/>
            <person name="Gatto P."/>
            <person name="Oyzerski R."/>
            <person name="Moretto M."/>
            <person name="Gutin N."/>
            <person name="Stefanini M."/>
            <person name="Chen Y."/>
            <person name="Segala C."/>
            <person name="Davenport C."/>
            <person name="Dematte L."/>
            <person name="Mraz A."/>
            <person name="Battilana J."/>
            <person name="Stormo K."/>
            <person name="Costa F."/>
            <person name="Tao Q."/>
            <person name="Si-Ammour A."/>
            <person name="Harkins T."/>
            <person name="Lackey A."/>
            <person name="Perbost C."/>
            <person name="Taillon B."/>
            <person name="Stella A."/>
            <person name="Solovyev V."/>
            <person name="Fawcett J.A."/>
            <person name="Sterck L."/>
            <person name="Vandepoele K."/>
            <person name="Grando S.M."/>
            <person name="Toppo S."/>
            <person name="Moser C."/>
            <person name="Lanchbury J."/>
            <person name="Bogden R."/>
            <person name="Skolnick M."/>
            <person name="Sgaramella V."/>
            <person name="Bhatnagar S.K."/>
            <person name="Fontana P."/>
            <person name="Gutin A."/>
            <person name="Van de Peer Y."/>
            <person name="Salamini F."/>
            <person name="Viola R."/>
        </authorList>
    </citation>
    <scope>NUCLEOTIDE SEQUENCE</scope>
</reference>
<dbReference type="ExpressionAtlas" id="A5BCP7">
    <property type="expression patterns" value="baseline"/>
</dbReference>